<dbReference type="PANTHER" id="PTHR12558">
    <property type="entry name" value="CELL DIVISION CYCLE 16,23,27"/>
    <property type="match status" value="1"/>
</dbReference>
<dbReference type="Proteomes" id="UP000305202">
    <property type="component" value="Unassembled WGS sequence"/>
</dbReference>
<feature type="compositionally biased region" description="Basic and acidic residues" evidence="8">
    <location>
        <begin position="444"/>
        <end position="454"/>
    </location>
</feature>
<dbReference type="RefSeq" id="WP_136991429.1">
    <property type="nucleotide sequence ID" value="NZ_SZPQ01000027.1"/>
</dbReference>
<comment type="subcellular location">
    <subcellularLocation>
        <location evidence="1">Cell outer membrane</location>
        <topology evidence="1">Peripheral membrane protein</topology>
    </subcellularLocation>
</comment>
<evidence type="ECO:0000256" key="6">
    <source>
        <dbReference type="ARBA" id="ARBA00022803"/>
    </source>
</evidence>
<evidence type="ECO:0000256" key="7">
    <source>
        <dbReference type="ARBA" id="ARBA00022916"/>
    </source>
</evidence>
<accession>A0ABY2SH55</accession>
<dbReference type="Pfam" id="PF13432">
    <property type="entry name" value="TPR_16"/>
    <property type="match status" value="2"/>
</dbReference>
<feature type="region of interest" description="Disordered" evidence="8">
    <location>
        <begin position="819"/>
        <end position="848"/>
    </location>
</feature>
<dbReference type="InterPro" id="IPR011990">
    <property type="entry name" value="TPR-like_helical_dom_sf"/>
</dbReference>
<evidence type="ECO:0000256" key="1">
    <source>
        <dbReference type="ARBA" id="ARBA00004339"/>
    </source>
</evidence>
<evidence type="ECO:0000256" key="3">
    <source>
        <dbReference type="ARBA" id="ARBA00005886"/>
    </source>
</evidence>
<keyword evidence="6" id="KW-0802">TPR repeat</keyword>
<keyword evidence="4 9" id="KW-0732">Signal</keyword>
<protein>
    <submittedName>
        <fullName evidence="11">Tetratricopeptide repeat protein</fullName>
    </submittedName>
</protein>
<name>A0ABY2SH55_9HYPH</name>
<dbReference type="InterPro" id="IPR008410">
    <property type="entry name" value="BCSC_C"/>
</dbReference>
<feature type="region of interest" description="Disordered" evidence="8">
    <location>
        <begin position="436"/>
        <end position="467"/>
    </location>
</feature>
<comment type="similarity">
    <text evidence="3">Belongs to the AcsC/BcsC family.</text>
</comment>
<feature type="domain" description="Cellulose synthase operon C C-terminal" evidence="10">
    <location>
        <begin position="884"/>
        <end position="1229"/>
    </location>
</feature>
<evidence type="ECO:0000256" key="5">
    <source>
        <dbReference type="ARBA" id="ARBA00022737"/>
    </source>
</evidence>
<evidence type="ECO:0000259" key="10">
    <source>
        <dbReference type="Pfam" id="PF05420"/>
    </source>
</evidence>
<dbReference type="PRINTS" id="PR01441">
    <property type="entry name" value="CELLSNTHASEC"/>
</dbReference>
<dbReference type="PANTHER" id="PTHR12558:SF33">
    <property type="entry name" value="BLL7664 PROTEIN"/>
    <property type="match status" value="1"/>
</dbReference>
<sequence length="1232" mass="133015">MNKTLLAALTRTACCGLLLGGAWPAQAQPVISALLQQANYWHGRAHDDKAREALQKILTVDGNNADALFYLALYAAQDGNTAQALYWRRRLETASPSDPRLASLSAAAKPQAVSAQQLAQARQLARQGDSTAAVAAYRRIFGGDRPTEELATEYYQTLAGVPGQLPQAIAGLREQARMFPGDNTIARALGRTLTYTEATRREGIGMLAALADKDTDADKALRQALLWLEAGPGDRPLYQAWASRHPADGQPMAHFQQAIAGQDKKAAYDALNQGNTALAAARFDRILQANPHDAEALAGRGYAALRAGDYAAATRWLNQAATDGGSDGSRWRQQAQDADFYARLATAREAARAGDTARALSLVEPLQNATGEQGVLAGMLKADLLRRRGDIASARVLLQRLHDQSPAREDVSSALYYVLRQQGENEQAQKLLGQLSAQTRQKLRPADDPAEALRRSARQASDAGNDDRAEALLRQARARSPDNVWVTLDLARLLRRRGDTVGAEREIASLAGRRNDDAVYAAALDAADQQHWRDVLNLLNSRPSLNERAVVKALRDRAAFNLQLAQADDYSRAGNNAAAINTLRPLLAHAPTASADIGKLAQSLMNAGDMPQALQLVRQDMARGLHGSVGDYAGHIAVLNSAGRYADAESLLSDPSLQNGSNAADVRALRNGSLIAEADALRQQGRIRQAYQRLAVPLRDDPGNENLLLAMNRVYMAGDMLPQSTKIINYLQQNHGDDPQVIRAGVELALARRDGDQAGRLLTRLPRAQQPEDMLLAARVAELNGENRKALALLESAQQNTAQRNDFAAAQDAAAPGLLANGGVPGDPDLFGLDNARGTDKPDPATAVSRDISRRIDALRDKLATWAQGGIEVRNINGESGLGRLTEVAAPLSLSGVPGDSARWEFKVRPLTLYSGQASGEVANRFGAGALVHAERQAADDDDNNADATDTQQASGTELNFSVKNDLAGIDIGSTPLGQPLATAVGGLTFSPQLSEHSRLTFTAERRAVTDSLLSYIGSRDPVTGKRFGAVTRNGADAQLAWDNGYAGAYLSGGYYRYLGRNVVDNDETKAGGGFYLRPYRTDDQELKTGIDIDYMNFKKNLSYYSLGQGGYFSPQNYLSVSAPVTFTQHFDKGTISLGGAIGYQTYREKSSDIFPGQSQLQQEIESYASEVDGIDSQYAEQTKHGVSYRLNFDARYAITDDSVLGLNLGYSTFGNYNESSALFYLKYTPSY</sequence>
<keyword evidence="7" id="KW-0135">Cellulose biosynthesis</keyword>
<evidence type="ECO:0000313" key="11">
    <source>
        <dbReference type="EMBL" id="TKI04579.1"/>
    </source>
</evidence>
<evidence type="ECO:0000256" key="2">
    <source>
        <dbReference type="ARBA" id="ARBA00005186"/>
    </source>
</evidence>
<dbReference type="InterPro" id="IPR019734">
    <property type="entry name" value="TPR_rpt"/>
</dbReference>
<feature type="signal peptide" evidence="9">
    <location>
        <begin position="1"/>
        <end position="27"/>
    </location>
</feature>
<evidence type="ECO:0000313" key="12">
    <source>
        <dbReference type="Proteomes" id="UP000305202"/>
    </source>
</evidence>
<proteinExistence type="inferred from homology"/>
<evidence type="ECO:0000256" key="9">
    <source>
        <dbReference type="SAM" id="SignalP"/>
    </source>
</evidence>
<organism evidence="11 12">
    <name type="scientific">Martelella alba</name>
    <dbReference type="NCBI Taxonomy" id="2590451"/>
    <lineage>
        <taxon>Bacteria</taxon>
        <taxon>Pseudomonadati</taxon>
        <taxon>Pseudomonadota</taxon>
        <taxon>Alphaproteobacteria</taxon>
        <taxon>Hyphomicrobiales</taxon>
        <taxon>Aurantimonadaceae</taxon>
        <taxon>Martelella</taxon>
    </lineage>
</organism>
<feature type="region of interest" description="Disordered" evidence="8">
    <location>
        <begin position="935"/>
        <end position="956"/>
    </location>
</feature>
<evidence type="ECO:0000256" key="8">
    <source>
        <dbReference type="SAM" id="MobiDB-lite"/>
    </source>
</evidence>
<dbReference type="SUPFAM" id="SSF48452">
    <property type="entry name" value="TPR-like"/>
    <property type="match status" value="2"/>
</dbReference>
<reference evidence="11 12" key="1">
    <citation type="submission" date="2019-04" db="EMBL/GenBank/DDBJ databases">
        <authorList>
            <person name="Li M."/>
            <person name="Gao C."/>
        </authorList>
    </citation>
    <scope>NUCLEOTIDE SEQUENCE [LARGE SCALE GENOMIC DNA]</scope>
    <source>
        <strain evidence="11 12">BGMRC 2031</strain>
    </source>
</reference>
<dbReference type="InterPro" id="IPR003921">
    <property type="entry name" value="Cell_synth_C"/>
</dbReference>
<dbReference type="Gene3D" id="1.25.40.10">
    <property type="entry name" value="Tetratricopeptide repeat domain"/>
    <property type="match status" value="4"/>
</dbReference>
<keyword evidence="5" id="KW-0677">Repeat</keyword>
<dbReference type="SMART" id="SM00028">
    <property type="entry name" value="TPR"/>
    <property type="match status" value="4"/>
</dbReference>
<keyword evidence="12" id="KW-1185">Reference proteome</keyword>
<evidence type="ECO:0000256" key="4">
    <source>
        <dbReference type="ARBA" id="ARBA00022729"/>
    </source>
</evidence>
<dbReference type="Pfam" id="PF05420">
    <property type="entry name" value="BCSC_C"/>
    <property type="match status" value="1"/>
</dbReference>
<feature type="chain" id="PRO_5046288256" evidence="9">
    <location>
        <begin position="28"/>
        <end position="1232"/>
    </location>
</feature>
<gene>
    <name evidence="11" type="ORF">FCN80_17335</name>
</gene>
<comment type="pathway">
    <text evidence="2">Glycan metabolism; bacterial cellulose biosynthesis.</text>
</comment>
<dbReference type="Pfam" id="PF14559">
    <property type="entry name" value="TPR_19"/>
    <property type="match status" value="2"/>
</dbReference>
<dbReference type="EMBL" id="SZPQ01000027">
    <property type="protein sequence ID" value="TKI04579.1"/>
    <property type="molecule type" value="Genomic_DNA"/>
</dbReference>
<comment type="caution">
    <text evidence="11">The sequence shown here is derived from an EMBL/GenBank/DDBJ whole genome shotgun (WGS) entry which is preliminary data.</text>
</comment>